<sequence length="39" mass="4596">MSIVIVLLFLSSEWRTKIVRLLILDNTINTPINYIIIYC</sequence>
<keyword evidence="1" id="KW-1185">Reference proteome</keyword>
<evidence type="ECO:0000313" key="2">
    <source>
        <dbReference type="WBParaSite" id="Hba_06271"/>
    </source>
</evidence>
<dbReference type="Proteomes" id="UP000095283">
    <property type="component" value="Unplaced"/>
</dbReference>
<protein>
    <submittedName>
        <fullName evidence="2">Uncharacterized protein</fullName>
    </submittedName>
</protein>
<dbReference type="WBParaSite" id="Hba_06271">
    <property type="protein sequence ID" value="Hba_06271"/>
    <property type="gene ID" value="Hba_06271"/>
</dbReference>
<reference evidence="2" key="1">
    <citation type="submission" date="2016-11" db="UniProtKB">
        <authorList>
            <consortium name="WormBaseParasite"/>
        </authorList>
    </citation>
    <scope>IDENTIFICATION</scope>
</reference>
<dbReference type="AlphaFoldDB" id="A0A1I7WM96"/>
<name>A0A1I7WM96_HETBA</name>
<proteinExistence type="predicted"/>
<evidence type="ECO:0000313" key="1">
    <source>
        <dbReference type="Proteomes" id="UP000095283"/>
    </source>
</evidence>
<organism evidence="1 2">
    <name type="scientific">Heterorhabditis bacteriophora</name>
    <name type="common">Entomopathogenic nematode worm</name>
    <dbReference type="NCBI Taxonomy" id="37862"/>
    <lineage>
        <taxon>Eukaryota</taxon>
        <taxon>Metazoa</taxon>
        <taxon>Ecdysozoa</taxon>
        <taxon>Nematoda</taxon>
        <taxon>Chromadorea</taxon>
        <taxon>Rhabditida</taxon>
        <taxon>Rhabditina</taxon>
        <taxon>Rhabditomorpha</taxon>
        <taxon>Strongyloidea</taxon>
        <taxon>Heterorhabditidae</taxon>
        <taxon>Heterorhabditis</taxon>
    </lineage>
</organism>
<accession>A0A1I7WM96</accession>